<keyword evidence="5" id="KW-0862">Zinc</keyword>
<dbReference type="InterPro" id="IPR050626">
    <property type="entry name" value="Peptidase_M16"/>
</dbReference>
<dbReference type="FunFam" id="3.30.830.10:FF:000004">
    <property type="entry name" value="Putative insulin-degrading enzyme"/>
    <property type="match status" value="1"/>
</dbReference>
<keyword evidence="4" id="KW-0378">Hydrolase</keyword>
<feature type="domain" description="Peptidase M16 middle/third" evidence="10">
    <location>
        <begin position="380"/>
        <end position="659"/>
    </location>
</feature>
<evidence type="ECO:0000256" key="4">
    <source>
        <dbReference type="ARBA" id="ARBA00022801"/>
    </source>
</evidence>
<name>A0A0G4IKM2_PLABS</name>
<protein>
    <recommendedName>
        <fullName evidence="14">Insulin-degrading enzyme</fullName>
    </recommendedName>
</protein>
<sequence>MAAVVGVEPVKSAEDRREYRIVTLPNDLKCILVSDPDTDKEAAAMDVQVGHFSDPDDLPGLAHFLEHMLFLGTKKYPDENSFSGFLNRHSGSSNAYTSSENTNYHFDVTRGHLMEALDRFAQFFVAPLFTDSATDRELKAVENEHQKNLQNDTWRIHQLRKSTANQKMTAITKFGTGNLQTLSTVPASQGIDTRAALIKFYETFYSSNVMCLCIYGADALDALQAAAIEMFSAVPNRNVTVPQFSGPAFDHISLQKLYRVVPVKDKRVAHIVWDFPATEPFYRTQPPAFLAHLLGHEAEGSILSTLKKNSWATGLSAGESMSASGFSLFSISIDLTPEGLHHTDEIFAVVFQYIRLLQAADSETLHCLYTERKIIGDLKFRFKGKEPPYSLSTQLSRDLQKVDPVDVLSCHYIFHEFDEPLIRRFVSYLVVDRARFEVVSKTFDSVCDQRERWYGTAYAVEPMGSETLARCASGSTHSLHLPNPNKFLATNFELVNAVDPNPVFDSAPTLVLDIPNIKLWYKPDAVFGKPKINVMAQFSTRSAYLTPRSAVECQLFTKLLTESLNEIAYDAELAGLSYSLDAVRCGLELRVRGYSEKLHVLLDMVVDRMAALEIDEQRFAMIHETTKRELLNFALEQPYQHSLYQQAMATECPRWGTDLRLAVIDDITARDIDVFRKDLLGHGRWEVFVHGNTVSGRAIEFGKQIIMHIPKGAALPADLWPEQRVVELPAKSEVLHAMQAANPNERNSSALVYFQIGRDEVALRARLRLLAHLGTEPCFNRLRTIETLGYLVFSGYERSCAFAFSVNNGPDRMQEQFGVLGYRFIVQSSEYSPLHLRSRILAFVNELRGIIATGLSDSEFDANRDAVVARRLEKDKTLSDETKRIWSQIHRHRYEFSARSLEADEISKLSRADILSFFDEYIAESAVSKRMYTSLVFGTEHPFSDDDLPGDVHVIKDVSLFKRSCSVFPAFE</sequence>
<evidence type="ECO:0000256" key="1">
    <source>
        <dbReference type="ARBA" id="ARBA00007261"/>
    </source>
</evidence>
<dbReference type="PANTHER" id="PTHR43690">
    <property type="entry name" value="NARDILYSIN"/>
    <property type="match status" value="1"/>
</dbReference>
<dbReference type="FunFam" id="3.30.830.10:FF:000005">
    <property type="entry name" value="nardilysin isoform X1"/>
    <property type="match status" value="1"/>
</dbReference>
<dbReference type="STRING" id="37360.A0A0G4IKM2"/>
<dbReference type="PANTHER" id="PTHR43690:SF18">
    <property type="entry name" value="INSULIN-DEGRADING ENZYME-RELATED"/>
    <property type="match status" value="1"/>
</dbReference>
<keyword evidence="6" id="KW-0482">Metalloprotease</keyword>
<dbReference type="Proteomes" id="UP000039324">
    <property type="component" value="Unassembled WGS sequence"/>
</dbReference>
<keyword evidence="3" id="KW-0479">Metal-binding</keyword>
<evidence type="ECO:0000256" key="7">
    <source>
        <dbReference type="RuleBase" id="RU004447"/>
    </source>
</evidence>
<evidence type="ECO:0000256" key="3">
    <source>
        <dbReference type="ARBA" id="ARBA00022723"/>
    </source>
</evidence>
<reference evidence="12 13" key="1">
    <citation type="submission" date="2015-02" db="EMBL/GenBank/DDBJ databases">
        <authorList>
            <person name="Chooi Y.-H."/>
        </authorList>
    </citation>
    <scope>NUCLEOTIDE SEQUENCE [LARGE SCALE GENOMIC DNA]</scope>
    <source>
        <strain evidence="12">E3</strain>
    </source>
</reference>
<dbReference type="InterPro" id="IPR032632">
    <property type="entry name" value="Peptidase_M16_M"/>
</dbReference>
<dbReference type="OMA" id="LQSDCWR"/>
<evidence type="ECO:0000259" key="10">
    <source>
        <dbReference type="Pfam" id="PF16187"/>
    </source>
</evidence>
<dbReference type="Pfam" id="PF05193">
    <property type="entry name" value="Peptidase_M16_C"/>
    <property type="match status" value="1"/>
</dbReference>
<accession>A0A0G4IKM2</accession>
<dbReference type="Pfam" id="PF00675">
    <property type="entry name" value="Peptidase_M16"/>
    <property type="match status" value="1"/>
</dbReference>
<dbReference type="InterPro" id="IPR011249">
    <property type="entry name" value="Metalloenz_LuxS/M16"/>
</dbReference>
<keyword evidence="13" id="KW-1185">Reference proteome</keyword>
<evidence type="ECO:0000256" key="5">
    <source>
        <dbReference type="ARBA" id="ARBA00022833"/>
    </source>
</evidence>
<dbReference type="InterPro" id="IPR011765">
    <property type="entry name" value="Pept_M16_N"/>
</dbReference>
<dbReference type="GO" id="GO:0043171">
    <property type="term" value="P:peptide catabolic process"/>
    <property type="evidence" value="ECO:0007669"/>
    <property type="project" value="TreeGrafter"/>
</dbReference>
<dbReference type="GO" id="GO:0005739">
    <property type="term" value="C:mitochondrion"/>
    <property type="evidence" value="ECO:0007669"/>
    <property type="project" value="TreeGrafter"/>
</dbReference>
<evidence type="ECO:0008006" key="14">
    <source>
        <dbReference type="Google" id="ProtNLM"/>
    </source>
</evidence>
<evidence type="ECO:0000259" key="9">
    <source>
        <dbReference type="Pfam" id="PF05193"/>
    </source>
</evidence>
<evidence type="ECO:0000259" key="8">
    <source>
        <dbReference type="Pfam" id="PF00675"/>
    </source>
</evidence>
<feature type="domain" description="Coenzyme PQQ synthesis protein F-like C-terminal lobe" evidence="11">
    <location>
        <begin position="769"/>
        <end position="886"/>
    </location>
</feature>
<evidence type="ECO:0000259" key="11">
    <source>
        <dbReference type="Pfam" id="PF22456"/>
    </source>
</evidence>
<feature type="domain" description="Peptidase M16 C-terminal" evidence="9">
    <location>
        <begin position="193"/>
        <end position="360"/>
    </location>
</feature>
<gene>
    <name evidence="12" type="ORF">PBRA_004361</name>
</gene>
<evidence type="ECO:0000313" key="13">
    <source>
        <dbReference type="Proteomes" id="UP000039324"/>
    </source>
</evidence>
<evidence type="ECO:0000256" key="2">
    <source>
        <dbReference type="ARBA" id="ARBA00022670"/>
    </source>
</evidence>
<feature type="domain" description="Peptidase M16 N-terminal" evidence="8">
    <location>
        <begin position="31"/>
        <end position="165"/>
    </location>
</feature>
<dbReference type="Pfam" id="PF16187">
    <property type="entry name" value="Peptidase_M16_M"/>
    <property type="match status" value="1"/>
</dbReference>
<dbReference type="OrthoDB" id="952271at2759"/>
<dbReference type="GO" id="GO:0046872">
    <property type="term" value="F:metal ion binding"/>
    <property type="evidence" value="ECO:0007669"/>
    <property type="project" value="UniProtKB-KW"/>
</dbReference>
<dbReference type="InterPro" id="IPR001431">
    <property type="entry name" value="Pept_M16_Zn_BS"/>
</dbReference>
<dbReference type="Pfam" id="PF22456">
    <property type="entry name" value="PqqF-like_C_4"/>
    <property type="match status" value="1"/>
</dbReference>
<keyword evidence="2" id="KW-0645">Protease</keyword>
<organism evidence="12 13">
    <name type="scientific">Plasmodiophora brassicae</name>
    <name type="common">Clubroot disease agent</name>
    <dbReference type="NCBI Taxonomy" id="37360"/>
    <lineage>
        <taxon>Eukaryota</taxon>
        <taxon>Sar</taxon>
        <taxon>Rhizaria</taxon>
        <taxon>Endomyxa</taxon>
        <taxon>Phytomyxea</taxon>
        <taxon>Plasmodiophorida</taxon>
        <taxon>Plasmodiophoridae</taxon>
        <taxon>Plasmodiophora</taxon>
    </lineage>
</organism>
<dbReference type="SUPFAM" id="SSF63411">
    <property type="entry name" value="LuxS/MPP-like metallohydrolase"/>
    <property type="match status" value="4"/>
</dbReference>
<dbReference type="InterPro" id="IPR007863">
    <property type="entry name" value="Peptidase_M16_C"/>
</dbReference>
<proteinExistence type="inferred from homology"/>
<comment type="similarity">
    <text evidence="1 7">Belongs to the peptidase M16 family.</text>
</comment>
<dbReference type="EMBL" id="CDSF01000024">
    <property type="protein sequence ID" value="CEO95635.1"/>
    <property type="molecule type" value="Genomic_DNA"/>
</dbReference>
<dbReference type="GO" id="GO:0004222">
    <property type="term" value="F:metalloendopeptidase activity"/>
    <property type="evidence" value="ECO:0007669"/>
    <property type="project" value="InterPro"/>
</dbReference>
<evidence type="ECO:0000256" key="6">
    <source>
        <dbReference type="ARBA" id="ARBA00023049"/>
    </source>
</evidence>
<dbReference type="Gene3D" id="3.30.830.10">
    <property type="entry name" value="Metalloenzyme, LuxS/M16 peptidase-like"/>
    <property type="match status" value="4"/>
</dbReference>
<dbReference type="PROSITE" id="PS00143">
    <property type="entry name" value="INSULINASE"/>
    <property type="match status" value="1"/>
</dbReference>
<dbReference type="InterPro" id="IPR054734">
    <property type="entry name" value="PqqF-like_C_4"/>
</dbReference>
<dbReference type="GO" id="GO:0005829">
    <property type="term" value="C:cytosol"/>
    <property type="evidence" value="ECO:0007669"/>
    <property type="project" value="TreeGrafter"/>
</dbReference>
<evidence type="ECO:0000313" key="12">
    <source>
        <dbReference type="EMBL" id="CEO95635.1"/>
    </source>
</evidence>
<dbReference type="AlphaFoldDB" id="A0A0G4IKM2"/>
<dbReference type="GO" id="GO:0051603">
    <property type="term" value="P:proteolysis involved in protein catabolic process"/>
    <property type="evidence" value="ECO:0007669"/>
    <property type="project" value="TreeGrafter"/>
</dbReference>